<feature type="compositionally biased region" description="Low complexity" evidence="1">
    <location>
        <begin position="292"/>
        <end position="310"/>
    </location>
</feature>
<evidence type="ECO:0000256" key="1">
    <source>
        <dbReference type="SAM" id="MobiDB-lite"/>
    </source>
</evidence>
<gene>
    <name evidence="7" type="ORF">MVLG_05469</name>
</gene>
<feature type="region of interest" description="Disordered" evidence="1">
    <location>
        <begin position="250"/>
        <end position="314"/>
    </location>
</feature>
<dbReference type="Pfam" id="PF24519">
    <property type="entry name" value="Ig-like_Pom152_1"/>
    <property type="match status" value="1"/>
</dbReference>
<evidence type="ECO:0000259" key="5">
    <source>
        <dbReference type="Pfam" id="PF24519"/>
    </source>
</evidence>
<feature type="domain" description="Nucleoporin POM152 Ig-like" evidence="4">
    <location>
        <begin position="834"/>
        <end position="923"/>
    </location>
</feature>
<feature type="domain" description="Nucleoporin POM152 immunoglobulin-like" evidence="2">
    <location>
        <begin position="958"/>
        <end position="1029"/>
    </location>
</feature>
<reference evidence="8" key="4">
    <citation type="submission" date="2015-06" db="UniProtKB">
        <authorList>
            <consortium name="EnsemblFungi"/>
        </authorList>
    </citation>
    <scope>IDENTIFICATION</scope>
</reference>
<evidence type="ECO:0000313" key="9">
    <source>
        <dbReference type="Proteomes" id="UP000017200"/>
    </source>
</evidence>
<feature type="domain" description="Nucleoporin POM152 immunoglobulin-like" evidence="2">
    <location>
        <begin position="624"/>
        <end position="727"/>
    </location>
</feature>
<evidence type="ECO:0000313" key="7">
    <source>
        <dbReference type="EMBL" id="KDE04099.1"/>
    </source>
</evidence>
<dbReference type="OMA" id="SAKMNPF"/>
<dbReference type="EnsemblFungi" id="MVLG_05469T0">
    <property type="protein sequence ID" value="MVLG_05469T0"/>
    <property type="gene ID" value="MVLG_05469"/>
</dbReference>
<evidence type="ECO:0000259" key="3">
    <source>
        <dbReference type="Pfam" id="PF24097"/>
    </source>
</evidence>
<proteinExistence type="predicted"/>
<dbReference type="Pfam" id="PF23664">
    <property type="entry name" value="Ig_Pom152"/>
    <property type="match status" value="2"/>
</dbReference>
<feature type="region of interest" description="Disordered" evidence="1">
    <location>
        <begin position="486"/>
        <end position="517"/>
    </location>
</feature>
<dbReference type="InterPro" id="IPR056541">
    <property type="entry name" value="Ig-like_POM152"/>
</dbReference>
<dbReference type="Pfam" id="PF24527">
    <property type="entry name" value="Ig-like_Pom152_9"/>
    <property type="match status" value="1"/>
</dbReference>
<dbReference type="Pfam" id="PF24312">
    <property type="entry name" value="Ig-like_POM152"/>
    <property type="match status" value="2"/>
</dbReference>
<dbReference type="PANTHER" id="PTHR28206">
    <property type="entry name" value="NUCLEOPORIN POM152"/>
    <property type="match status" value="1"/>
</dbReference>
<feature type="compositionally biased region" description="Low complexity" evidence="1">
    <location>
        <begin position="1"/>
        <end position="29"/>
    </location>
</feature>
<dbReference type="HOGENOM" id="CLU_002415_0_0_1"/>
<dbReference type="EMBL" id="AEIJ01000574">
    <property type="status" value="NOT_ANNOTATED_CDS"/>
    <property type="molecule type" value="Genomic_DNA"/>
</dbReference>
<dbReference type="EMBL" id="GL541716">
    <property type="protein sequence ID" value="KDE04099.1"/>
    <property type="molecule type" value="Genomic_DNA"/>
</dbReference>
<protein>
    <recommendedName>
        <fullName evidence="10">Nucleoporin Pom152</fullName>
    </recommendedName>
</protein>
<evidence type="ECO:0008006" key="10">
    <source>
        <dbReference type="Google" id="ProtNLM"/>
    </source>
</evidence>
<evidence type="ECO:0000259" key="4">
    <source>
        <dbReference type="Pfam" id="PF24312"/>
    </source>
</evidence>
<dbReference type="GO" id="GO:0006999">
    <property type="term" value="P:nuclear pore organization"/>
    <property type="evidence" value="ECO:0007669"/>
    <property type="project" value="TreeGrafter"/>
</dbReference>
<dbReference type="PANTHER" id="PTHR28206:SF1">
    <property type="entry name" value="NUCLEOPORIN POM152"/>
    <property type="match status" value="1"/>
</dbReference>
<dbReference type="Proteomes" id="UP000017200">
    <property type="component" value="Unassembled WGS sequence"/>
</dbReference>
<dbReference type="GO" id="GO:0017056">
    <property type="term" value="F:structural constituent of nuclear pore"/>
    <property type="evidence" value="ECO:0007669"/>
    <property type="project" value="InterPro"/>
</dbReference>
<evidence type="ECO:0000313" key="8">
    <source>
        <dbReference type="EnsemblFungi" id="MVLG_05469T0"/>
    </source>
</evidence>
<reference evidence="7" key="2">
    <citation type="submission" date="2010-11" db="EMBL/GenBank/DDBJ databases">
        <authorList>
            <consortium name="The Broad Institute Genome Sequencing Platform"/>
            <person name="Earl A."/>
            <person name="Ward D."/>
            <person name="Feldgarden M."/>
            <person name="Gevers D."/>
            <person name="Butler R."/>
            <person name="Young S.K."/>
            <person name="Zeng Q."/>
            <person name="Gargeya S."/>
            <person name="Fitzgerald M."/>
            <person name="Haas B."/>
            <person name="Abouelleil A."/>
            <person name="Alvarado L."/>
            <person name="Arachchi H.M."/>
            <person name="Berlin A."/>
            <person name="Brown A."/>
            <person name="Chapman S.B."/>
            <person name="Chen Z."/>
            <person name="Dunbar C."/>
            <person name="Freedman E."/>
            <person name="Gearin G."/>
            <person name="Gellesch M."/>
            <person name="Goldberg J."/>
            <person name="Griggs A."/>
            <person name="Gujja S."/>
            <person name="Heilman E."/>
            <person name="Heiman D."/>
            <person name="Howarth C."/>
            <person name="Larson L."/>
            <person name="Lui A."/>
            <person name="MacDonald P.J.P."/>
            <person name="Mehta T."/>
            <person name="Montmayeur A."/>
            <person name="Murphy C."/>
            <person name="Neiman D."/>
            <person name="Pearson M."/>
            <person name="Priest M."/>
            <person name="Roberts A."/>
            <person name="Saif S."/>
            <person name="Shea T."/>
            <person name="Shenoy N."/>
            <person name="Sisk P."/>
            <person name="Stolte C."/>
            <person name="Sykes S."/>
            <person name="White J."/>
            <person name="Yandava C."/>
            <person name="Wortman J."/>
            <person name="Nusbaum C."/>
            <person name="Birren B."/>
        </authorList>
    </citation>
    <scope>NUCLEOTIDE SEQUENCE</scope>
    <source>
        <strain evidence="7">P1A1 Lamole</strain>
    </source>
</reference>
<feature type="domain" description="Nucleoporin POM152 N-terminal transmembrane" evidence="3">
    <location>
        <begin position="41"/>
        <end position="137"/>
    </location>
</feature>
<dbReference type="STRING" id="683840.U5HEC4"/>
<dbReference type="FunCoup" id="U5HEC4">
    <property type="interactions" value="63"/>
</dbReference>
<feature type="domain" description="Nucleoporin POM152 first Ig-like" evidence="5">
    <location>
        <begin position="190"/>
        <end position="350"/>
    </location>
</feature>
<feature type="domain" description="Nucleoporin POM152 Ig-like" evidence="4">
    <location>
        <begin position="523"/>
        <end position="619"/>
    </location>
</feature>
<name>U5HEC4_USTV1</name>
<keyword evidence="9" id="KW-1185">Reference proteome</keyword>
<feature type="compositionally biased region" description="Polar residues" evidence="1">
    <location>
        <begin position="877"/>
        <end position="892"/>
    </location>
</feature>
<dbReference type="GO" id="GO:0006606">
    <property type="term" value="P:protein import into nucleus"/>
    <property type="evidence" value="ECO:0007669"/>
    <property type="project" value="TreeGrafter"/>
</dbReference>
<evidence type="ECO:0000259" key="2">
    <source>
        <dbReference type="Pfam" id="PF23664"/>
    </source>
</evidence>
<feature type="compositionally biased region" description="Acidic residues" evidence="1">
    <location>
        <begin position="271"/>
        <end position="280"/>
    </location>
</feature>
<feature type="region of interest" description="Disordered" evidence="1">
    <location>
        <begin position="1"/>
        <end position="31"/>
    </location>
</feature>
<dbReference type="InterPro" id="IPR056540">
    <property type="entry name" value="TMD_POM152"/>
</dbReference>
<dbReference type="Pfam" id="PF24097">
    <property type="entry name" value="TMD_POM152"/>
    <property type="match status" value="1"/>
</dbReference>
<feature type="region of interest" description="Disordered" evidence="1">
    <location>
        <begin position="877"/>
        <end position="896"/>
    </location>
</feature>
<feature type="domain" description="Nucleoporin POM152 ninth Ig-like" evidence="6">
    <location>
        <begin position="1166"/>
        <end position="1241"/>
    </location>
</feature>
<dbReference type="InterPro" id="IPR056542">
    <property type="entry name" value="Ig-like_POM152_1st"/>
</dbReference>
<dbReference type="InterPro" id="IPR056543">
    <property type="entry name" value="Ig-like_POM152_9th"/>
</dbReference>
<reference evidence="9" key="1">
    <citation type="submission" date="2010-11" db="EMBL/GenBank/DDBJ databases">
        <title>The genome sequence of Microbotryum violaceum strain p1A1 Lamole.</title>
        <authorList>
            <person name="Cuomo C."/>
            <person name="Perlin M."/>
            <person name="Young S.K."/>
            <person name="Zeng Q."/>
            <person name="Gargeya S."/>
            <person name="Alvarado L."/>
            <person name="Berlin A."/>
            <person name="Chapman S.B."/>
            <person name="Chen Z."/>
            <person name="Freedman E."/>
            <person name="Gellesch M."/>
            <person name="Goldberg J."/>
            <person name="Griggs A."/>
            <person name="Gujja S."/>
            <person name="Heilman E."/>
            <person name="Heiman D."/>
            <person name="Howarth C."/>
            <person name="Mehta T."/>
            <person name="Neiman D."/>
            <person name="Pearson M."/>
            <person name="Roberts A."/>
            <person name="Saif S."/>
            <person name="Shea T."/>
            <person name="Shenoy N."/>
            <person name="Sisk P."/>
            <person name="Stolte C."/>
            <person name="Sykes S."/>
            <person name="White J."/>
            <person name="Yandava C."/>
            <person name="Haas B."/>
            <person name="Nusbaum C."/>
            <person name="Birren B."/>
        </authorList>
    </citation>
    <scope>NUCLEOTIDE SEQUENCE [LARGE SCALE GENOMIC DNA]</scope>
    <source>
        <strain evidence="9">p1A1 Lamole</strain>
    </source>
</reference>
<dbReference type="InterPro" id="IPR037701">
    <property type="entry name" value="Pom152"/>
</dbReference>
<dbReference type="InParanoid" id="U5HEC4"/>
<feature type="compositionally biased region" description="Basic and acidic residues" evidence="1">
    <location>
        <begin position="489"/>
        <end position="503"/>
    </location>
</feature>
<evidence type="ECO:0000259" key="6">
    <source>
        <dbReference type="Pfam" id="PF24527"/>
    </source>
</evidence>
<sequence length="1350" mass="146366">MAVVAAVKAAPPSSSAGRATAKTASSASPPRSPRIPLDVLDAPTQRLYVVASLVLLQAFKLSQVVFPSSSSEPASTALLDWDGLFLGSKLLKWISFDLAFVAFAVWLSVPRFDAGWKLPMLLRLVLVASDYILFGQWKFSVSLLMPSTISSLLSTTLSTTEKSVRISSVIGTDRSHLRGEYTVHILAVSTAHLDTSLLSKYCLTSSSTETIHLPLRINNTLPSKIVYSIKKPGSDEPRLVTLTSADLVQASSSGGRTTSRKQIKNDSGARDDDDDDDDVDATLASWGALVPSSSASSQKEGSSASGSASSSDRRASSTENLYYIPIKEVGEIQLESVHDADGTPIKIRRHRLASALANNPLTSPLSSLASDDRIKIITCPRAGLRGPRESHICSTEAASWDLGLSVKGKQPLSVRWYSREGEVGTLTSRKIEDGIEGIVSPSEAQDNAIIPVPMNVSLTNAATRGGKTTFFLERVTDAAGNEVVFSNHQTEEGGSHSKKKSPESRGILKGMSDSRSVTVHRPPEVQFVGVCGKGEDVNLLQGKTAALNLRLTGVEAQNGAAEGWKIVVRFTSEQGHVREQEMPTTVAPVQLAVNEPGVYEIVSVKSKWCQGSVLVPSSCTVVSQPLPSLTTSFKPVHDVCNLEVGSIATLHMTGKAPFTIHYELVSAAAPHRPTRMRHRILHARDELRLEPPGPGEWEYRFLRVADANYPDGIDLANDDPTYRTKQKIDPISDAAWVNPRERKIVHSCEGESLEVQVDLKGTAPWEIEYSLVGQGTKKVGAIKTQRYAFEVAVPSSVAKRGGQFAISLESVKDANGCRRTLNTDDLIVDVRRTKPTARFHGAEGARSITIRDNENARIPLRLTGEGPWTVTYRPPSIGSTPSQPLQFKSSRPNVDLDIENPRPGTYELLGVRDSYCPGDVSETDWSVSMIERPSLQIVEGLKGNTLVKNGSLIRRGVCENVVDSTSIRFKGKAPYKGAYTLTKGGHASEKLPRTLASIQSTADLTLFTGAAGHHTYTFTGVGDSVYSNPSERGLVAPTGGRSGVVRIEQDVWPLPSTKFTHGPKQGFCVKDKIESRGPDDLILHLEGTPPFNIEIEVKDEGHRHTKEFAIDRINSHDWPASVPFRIDSPSPHTITVRRVVDAHGCERMLPGLADASVTLSVAEIASITPVLPTIDACVGETLDYIVQGAPPFTVKYEFEGKAHSAALAMSKFSRLASAPGTFKIVSVGHENDQCRSNDVDLYKKIHPIPTASVSEGDSIVVDIREGDKTEIVFSFTGTPPFSFTYSRRRPQDRSKDKTVLETHTVVGITEHKYSILTRQEGTWSVSYIADRYCSWPLAAKAGSSDAIVKA</sequence>
<organism evidence="7">
    <name type="scientific">Microbotryum lychnidis-dioicae (strain p1A1 Lamole / MvSl-1064)</name>
    <name type="common">Anther smut fungus</name>
    <dbReference type="NCBI Taxonomy" id="683840"/>
    <lineage>
        <taxon>Eukaryota</taxon>
        <taxon>Fungi</taxon>
        <taxon>Dikarya</taxon>
        <taxon>Basidiomycota</taxon>
        <taxon>Pucciniomycotina</taxon>
        <taxon>Microbotryomycetes</taxon>
        <taxon>Microbotryales</taxon>
        <taxon>Microbotryaceae</taxon>
        <taxon>Microbotryum</taxon>
    </lineage>
</organism>
<dbReference type="GO" id="GO:0070762">
    <property type="term" value="C:nuclear pore transmembrane ring"/>
    <property type="evidence" value="ECO:0007669"/>
    <property type="project" value="TreeGrafter"/>
</dbReference>
<accession>U5HEC4</accession>
<dbReference type="OrthoDB" id="5529162at2759"/>
<reference evidence="7 9" key="3">
    <citation type="journal article" date="2015" name="BMC Genomics">
        <title>Sex and parasites: genomic and transcriptomic analysis of Microbotryum lychnidis-dioicae, the biotrophic and plant-castrating anther smut fungus.</title>
        <authorList>
            <person name="Perlin M.H."/>
            <person name="Amselem J."/>
            <person name="Fontanillas E."/>
            <person name="Toh S.S."/>
            <person name="Chen Z."/>
            <person name="Goldberg J."/>
            <person name="Duplessis S."/>
            <person name="Henrissat B."/>
            <person name="Young S."/>
            <person name="Zeng Q."/>
            <person name="Aguileta G."/>
            <person name="Petit E."/>
            <person name="Badouin H."/>
            <person name="Andrews J."/>
            <person name="Razeeq D."/>
            <person name="Gabaldon T."/>
            <person name="Quesneville H."/>
            <person name="Giraud T."/>
            <person name="Hood M.E."/>
            <person name="Schultz D.J."/>
            <person name="Cuomo C.A."/>
        </authorList>
    </citation>
    <scope>NUCLEOTIDE SEQUENCE [LARGE SCALE GENOMIC DNA]</scope>
    <source>
        <strain evidence="7">P1A1 Lamole</strain>
        <strain evidence="9">p1A1 Lamole</strain>
    </source>
</reference>
<dbReference type="InterPro" id="IPR056544">
    <property type="entry name" value="Ig_POM152"/>
</dbReference>